<organism evidence="7 8">
    <name type="scientific">Meloidogyne floridensis</name>
    <dbReference type="NCBI Taxonomy" id="298350"/>
    <lineage>
        <taxon>Eukaryota</taxon>
        <taxon>Metazoa</taxon>
        <taxon>Ecdysozoa</taxon>
        <taxon>Nematoda</taxon>
        <taxon>Chromadorea</taxon>
        <taxon>Rhabditida</taxon>
        <taxon>Tylenchina</taxon>
        <taxon>Tylenchomorpha</taxon>
        <taxon>Tylenchoidea</taxon>
        <taxon>Meloidogynidae</taxon>
        <taxon>Meloidogyninae</taxon>
        <taxon>Meloidogyne</taxon>
    </lineage>
</organism>
<protein>
    <submittedName>
        <fullName evidence="8">Peptidase C1A papain C-terminal domain-containing protein</fullName>
    </submittedName>
</protein>
<evidence type="ECO:0000256" key="2">
    <source>
        <dbReference type="ARBA" id="ARBA00022670"/>
    </source>
</evidence>
<dbReference type="SUPFAM" id="SSF54001">
    <property type="entry name" value="Cysteine proteinases"/>
    <property type="match status" value="1"/>
</dbReference>
<dbReference type="InterPro" id="IPR013128">
    <property type="entry name" value="Peptidase_C1A"/>
</dbReference>
<name>A0A915P9N1_9BILA</name>
<dbReference type="SMART" id="SM00645">
    <property type="entry name" value="Pept_C1"/>
    <property type="match status" value="1"/>
</dbReference>
<evidence type="ECO:0000256" key="1">
    <source>
        <dbReference type="ARBA" id="ARBA00008455"/>
    </source>
</evidence>
<keyword evidence="5" id="KW-0732">Signal</keyword>
<dbReference type="Pfam" id="PF00112">
    <property type="entry name" value="Peptidase_C1"/>
    <property type="match status" value="1"/>
</dbReference>
<evidence type="ECO:0000313" key="7">
    <source>
        <dbReference type="Proteomes" id="UP000887560"/>
    </source>
</evidence>
<evidence type="ECO:0000256" key="5">
    <source>
        <dbReference type="SAM" id="SignalP"/>
    </source>
</evidence>
<dbReference type="InterPro" id="IPR038765">
    <property type="entry name" value="Papain-like_cys_pep_sf"/>
</dbReference>
<keyword evidence="4" id="KW-0788">Thiol protease</keyword>
<feature type="signal peptide" evidence="5">
    <location>
        <begin position="1"/>
        <end position="22"/>
    </location>
</feature>
<evidence type="ECO:0000313" key="8">
    <source>
        <dbReference type="WBParaSite" id="scf7180000424763.g13948"/>
    </source>
</evidence>
<dbReference type="AlphaFoldDB" id="A0A915P9N1"/>
<reference evidence="8" key="1">
    <citation type="submission" date="2022-11" db="UniProtKB">
        <authorList>
            <consortium name="WormBaseParasite"/>
        </authorList>
    </citation>
    <scope>IDENTIFICATION</scope>
</reference>
<dbReference type="PRINTS" id="PR00705">
    <property type="entry name" value="PAPAIN"/>
</dbReference>
<dbReference type="GO" id="GO:0008234">
    <property type="term" value="F:cysteine-type peptidase activity"/>
    <property type="evidence" value="ECO:0007669"/>
    <property type="project" value="UniProtKB-KW"/>
</dbReference>
<sequence length="408" mass="45616">MKKIAIIFPILLLLNCVLITKSDELGDLLDSLITGVSDDKLNNIINHLRNILNGILDLTQQELLKLVEVLNLLKSMGIVITEEKLKLTAQRVVLINGLTNGIWTAKLGFFSLLPDEYQKKLSGVTDIEMETVTGIETIRNKRQTSNATKKCNYTTEFDVRDKWPKCSSFLNHVQDQAFCGGCWAISTASAYTDRHCIERDKKGLSTLRTANTIFSSYDLLSCTSKGSCRGGSPYKAWELIKSNGICTGSDYLGEGGCKPYPFGPKNTFPILKDCYNKCTNKTWGVPYDADRKNYVITSGTLKGEQAIKDELNKNGPVVAIFNVYKDFYHYADGEDGVYFYVSGDYDKPHAVVIVGYGTAYCEYEKIPYWIIRNSWGTSQNLTGFLKFKRGNNECGIDANLSFGIPKIN</sequence>
<proteinExistence type="inferred from homology"/>
<dbReference type="PROSITE" id="PS00139">
    <property type="entry name" value="THIOL_PROTEASE_CYS"/>
    <property type="match status" value="1"/>
</dbReference>
<dbReference type="InterPro" id="IPR000668">
    <property type="entry name" value="Peptidase_C1A_C"/>
</dbReference>
<keyword evidence="3" id="KW-0378">Hydrolase</keyword>
<evidence type="ECO:0000256" key="3">
    <source>
        <dbReference type="ARBA" id="ARBA00022801"/>
    </source>
</evidence>
<accession>A0A915P9N1</accession>
<dbReference type="Proteomes" id="UP000887560">
    <property type="component" value="Unplaced"/>
</dbReference>
<feature type="chain" id="PRO_5038046703" evidence="5">
    <location>
        <begin position="23"/>
        <end position="408"/>
    </location>
</feature>
<dbReference type="InterPro" id="IPR000169">
    <property type="entry name" value="Pept_cys_AS"/>
</dbReference>
<dbReference type="PANTHER" id="PTHR12411">
    <property type="entry name" value="CYSTEINE PROTEASE FAMILY C1-RELATED"/>
    <property type="match status" value="1"/>
</dbReference>
<dbReference type="Gene3D" id="3.90.70.10">
    <property type="entry name" value="Cysteine proteinases"/>
    <property type="match status" value="1"/>
</dbReference>
<evidence type="ECO:0000256" key="4">
    <source>
        <dbReference type="ARBA" id="ARBA00022807"/>
    </source>
</evidence>
<comment type="similarity">
    <text evidence="1">Belongs to the peptidase C1 family.</text>
</comment>
<keyword evidence="7" id="KW-1185">Reference proteome</keyword>
<feature type="domain" description="Peptidase C1A papain C-terminal" evidence="6">
    <location>
        <begin position="153"/>
        <end position="404"/>
    </location>
</feature>
<evidence type="ECO:0000259" key="6">
    <source>
        <dbReference type="SMART" id="SM00645"/>
    </source>
</evidence>
<dbReference type="GO" id="GO:0006508">
    <property type="term" value="P:proteolysis"/>
    <property type="evidence" value="ECO:0007669"/>
    <property type="project" value="UniProtKB-KW"/>
</dbReference>
<dbReference type="WBParaSite" id="scf7180000424763.g13948">
    <property type="protein sequence ID" value="scf7180000424763.g13948"/>
    <property type="gene ID" value="scf7180000424763.g13948"/>
</dbReference>
<keyword evidence="2" id="KW-0645">Protease</keyword>